<sequence>EDSVAGSENILGQVDDSKYSLHRQTGYIPVKQDLTGMQDEKCSDDGDGADYNEIRPQRSQGQHSNKVMPVGNPNTFNLHTQPPSPSISSTYSTESTSLLPPFYYHALQRDGRRRPVRRTPGKSTDTTIGTIHETCVYDDNEPRSTTGGASKHFQSFEDSHAW</sequence>
<feature type="region of interest" description="Disordered" evidence="1">
    <location>
        <begin position="1"/>
        <end position="94"/>
    </location>
</feature>
<feature type="region of interest" description="Disordered" evidence="1">
    <location>
        <begin position="109"/>
        <end position="162"/>
    </location>
</feature>
<evidence type="ECO:0000313" key="2">
    <source>
        <dbReference type="EMBL" id="JAF99652.1"/>
    </source>
</evidence>
<evidence type="ECO:0000256" key="1">
    <source>
        <dbReference type="SAM" id="MobiDB-lite"/>
    </source>
</evidence>
<dbReference type="AlphaFoldDB" id="A0A0A9VZN8"/>
<feature type="non-terminal residue" evidence="2">
    <location>
        <position position="1"/>
    </location>
</feature>
<reference evidence="2" key="2">
    <citation type="submission" date="2014-07" db="EMBL/GenBank/DDBJ databases">
        <authorList>
            <person name="Hull J."/>
        </authorList>
    </citation>
    <scope>NUCLEOTIDE SEQUENCE</scope>
</reference>
<gene>
    <name evidence="2" type="ORF">CM83_101686</name>
</gene>
<accession>A0A0A9VZN8</accession>
<dbReference type="EMBL" id="GBHO01043951">
    <property type="protein sequence ID" value="JAF99652.1"/>
    <property type="molecule type" value="Transcribed_RNA"/>
</dbReference>
<name>A0A0A9VZN8_LYGHE</name>
<protein>
    <submittedName>
        <fullName evidence="2">Uncharacterized protein</fullName>
    </submittedName>
</protein>
<proteinExistence type="predicted"/>
<feature type="compositionally biased region" description="Basic residues" evidence="1">
    <location>
        <begin position="111"/>
        <end position="120"/>
    </location>
</feature>
<reference evidence="2" key="1">
    <citation type="journal article" date="2014" name="PLoS ONE">
        <title>Transcriptome-Based Identification of ABC Transporters in the Western Tarnished Plant Bug Lygus hesperus.</title>
        <authorList>
            <person name="Hull J.J."/>
            <person name="Chaney K."/>
            <person name="Geib S.M."/>
            <person name="Fabrick J.A."/>
            <person name="Brent C.S."/>
            <person name="Walsh D."/>
            <person name="Lavine L.C."/>
        </authorList>
    </citation>
    <scope>NUCLEOTIDE SEQUENCE</scope>
</reference>
<organism evidence="2">
    <name type="scientific">Lygus hesperus</name>
    <name type="common">Western plant bug</name>
    <dbReference type="NCBI Taxonomy" id="30085"/>
    <lineage>
        <taxon>Eukaryota</taxon>
        <taxon>Metazoa</taxon>
        <taxon>Ecdysozoa</taxon>
        <taxon>Arthropoda</taxon>
        <taxon>Hexapoda</taxon>
        <taxon>Insecta</taxon>
        <taxon>Pterygota</taxon>
        <taxon>Neoptera</taxon>
        <taxon>Paraneoptera</taxon>
        <taxon>Hemiptera</taxon>
        <taxon>Heteroptera</taxon>
        <taxon>Panheteroptera</taxon>
        <taxon>Cimicomorpha</taxon>
        <taxon>Miridae</taxon>
        <taxon>Mirini</taxon>
        <taxon>Lygus</taxon>
    </lineage>
</organism>